<reference evidence="2" key="1">
    <citation type="submission" date="2020-06" db="EMBL/GenBank/DDBJ databases">
        <title>Unique genomic features of the anaerobic methanotrophic archaea.</title>
        <authorList>
            <person name="Chadwick G.L."/>
            <person name="Skennerton C.T."/>
            <person name="Laso-Perez R."/>
            <person name="Leu A.O."/>
            <person name="Speth D.R."/>
            <person name="Yu H."/>
            <person name="Morgan-Lang C."/>
            <person name="Hatzenpichler R."/>
            <person name="Goudeau D."/>
            <person name="Malmstrom R."/>
            <person name="Brazelton W.J."/>
            <person name="Woyke T."/>
            <person name="Hallam S.J."/>
            <person name="Tyson G.W."/>
            <person name="Wegener G."/>
            <person name="Boetius A."/>
            <person name="Orphan V."/>
        </authorList>
    </citation>
    <scope>NUCLEOTIDE SEQUENCE</scope>
</reference>
<sequence>MLVIEVEEIKGKCPVYKKGDKIVIEGQEIVLEKTDAICIHALAPLLHYIVALREGVDPRKLGLSKDEKYAYIQCVDPGEPYTEGGTVIFKCYIVEEEAR</sequence>
<organism evidence="2">
    <name type="scientific">Candidatus Methanophaga sp. ANME-1 ERB7</name>
    <dbReference type="NCBI Taxonomy" id="2759913"/>
    <lineage>
        <taxon>Archaea</taxon>
        <taxon>Methanobacteriati</taxon>
        <taxon>Methanobacteriota</taxon>
        <taxon>Stenosarchaea group</taxon>
        <taxon>Methanomicrobia</taxon>
        <taxon>Candidatus Methanophagales</taxon>
        <taxon>Candidatus Methanophagaceae</taxon>
        <taxon>Candidatus Methanophaga</taxon>
    </lineage>
</organism>
<proteinExistence type="predicted"/>
<evidence type="ECO:0008006" key="3">
    <source>
        <dbReference type="Google" id="ProtNLM"/>
    </source>
</evidence>
<dbReference type="NCBIfam" id="TIGR04076">
    <property type="entry name" value="TIGR04076 family protein"/>
    <property type="match status" value="1"/>
</dbReference>
<name>A0A7G9Z4C7_9EURY</name>
<gene>
    <name evidence="1" type="ORF">FPOEFMDM_00025</name>
    <name evidence="2" type="ORF">MNNOGLJF_00025</name>
</gene>
<dbReference type="InterPro" id="IPR023811">
    <property type="entry name" value="CHP04076"/>
</dbReference>
<protein>
    <recommendedName>
        <fullName evidence="3">TIGR04076 family protein</fullName>
    </recommendedName>
</protein>
<evidence type="ECO:0000313" key="1">
    <source>
        <dbReference type="EMBL" id="QNO55040.1"/>
    </source>
</evidence>
<accession>A0A7G9Z4C7</accession>
<dbReference type="AlphaFoldDB" id="A0A7G9Z4C7"/>
<dbReference type="EMBL" id="MT631601">
    <property type="protein sequence ID" value="QNO55040.1"/>
    <property type="molecule type" value="Genomic_DNA"/>
</dbReference>
<dbReference type="EMBL" id="MT631603">
    <property type="protein sequence ID" value="QNO55111.1"/>
    <property type="molecule type" value="Genomic_DNA"/>
</dbReference>
<evidence type="ECO:0000313" key="2">
    <source>
        <dbReference type="EMBL" id="QNO55111.1"/>
    </source>
</evidence>